<dbReference type="EMBL" id="CP155447">
    <property type="protein sequence ID" value="XBH02340.1"/>
    <property type="molecule type" value="Genomic_DNA"/>
</dbReference>
<protein>
    <submittedName>
        <fullName evidence="2">VCBS repeat-containing protein</fullName>
    </submittedName>
</protein>
<dbReference type="AlphaFoldDB" id="A0AAU7CB50"/>
<organism evidence="2">
    <name type="scientific">Singulisphaera sp. Ch08</name>
    <dbReference type="NCBI Taxonomy" id="3120278"/>
    <lineage>
        <taxon>Bacteria</taxon>
        <taxon>Pseudomonadati</taxon>
        <taxon>Planctomycetota</taxon>
        <taxon>Planctomycetia</taxon>
        <taxon>Isosphaerales</taxon>
        <taxon>Isosphaeraceae</taxon>
        <taxon>Singulisphaera</taxon>
    </lineage>
</organism>
<accession>A0AAU7CB50</accession>
<keyword evidence="1" id="KW-0732">Signal</keyword>
<name>A0AAU7CB50_9BACT</name>
<gene>
    <name evidence="2" type="ORF">V5E97_29000</name>
</gene>
<dbReference type="PANTHER" id="PTHR44103:SF1">
    <property type="entry name" value="PROPROTEIN CONVERTASE P"/>
    <property type="match status" value="1"/>
</dbReference>
<dbReference type="InterPro" id="IPR028994">
    <property type="entry name" value="Integrin_alpha_N"/>
</dbReference>
<dbReference type="SUPFAM" id="SSF69318">
    <property type="entry name" value="Integrin alpha N-terminal domain"/>
    <property type="match status" value="2"/>
</dbReference>
<proteinExistence type="predicted"/>
<evidence type="ECO:0000313" key="2">
    <source>
        <dbReference type="EMBL" id="XBH02340.1"/>
    </source>
</evidence>
<dbReference type="Pfam" id="PF13517">
    <property type="entry name" value="FG-GAP_3"/>
    <property type="match status" value="2"/>
</dbReference>
<evidence type="ECO:0000256" key="1">
    <source>
        <dbReference type="ARBA" id="ARBA00022729"/>
    </source>
</evidence>
<dbReference type="InterPro" id="IPR013517">
    <property type="entry name" value="FG-GAP"/>
</dbReference>
<dbReference type="Gene3D" id="2.130.10.130">
    <property type="entry name" value="Integrin alpha, N-terminal"/>
    <property type="match status" value="2"/>
</dbReference>
<sequence length="490" mass="51648">MTHRGFANAPRLSSRSLAPLLLLIGPWCGLPCVAAEPRTLPQFERIVIDDNFPGAYQVEVADVNGDGKPDVVALGGGTCAWYENPTWKKRIVTNPKQTPGIISTATTDLDGDGKAEIAIGYEFSMNQPTKGKLLLAHPGKGLDDPWSLVPVGDVPSIHRVRWMHKTIYIGKNAVYFGSPPDDPKLAKDVRLVRSTALIVAPIFGPSAKPPLFAEEPAHLTLFNAYLPKDMIPPNGGGGTLGGGIPGGTLGGGGGGGLGGGAQTLKAMDLRPRLGSPRAAPHDPSLPREIGKAPVMHAIEVAVIRPNLPPVILAASNLGVTLTGVAPLIGAEIYSTSPLVPGAPGDAPKVGASEVHMGRYKNGRLFLATVEPWHGTDVAIYESEPTELNILPKFKFGPRTLIDSTLKDGHALWVADVDGDGDDEVFAGYRGQGTSLLGYDFDGKTWNRTVIDTAIAAQDLRGGDLDGDGTPDIVAVGGSTHNVVWYRPKKD</sequence>
<dbReference type="RefSeq" id="WP_406695082.1">
    <property type="nucleotide sequence ID" value="NZ_CP155447.1"/>
</dbReference>
<dbReference type="PANTHER" id="PTHR44103">
    <property type="entry name" value="PROPROTEIN CONVERTASE P"/>
    <property type="match status" value="1"/>
</dbReference>
<reference evidence="2" key="1">
    <citation type="submission" date="2024-05" db="EMBL/GenBank/DDBJ databases">
        <title>Planctomycetes of the genus Singulisphaera possess chitinolytic capabilities.</title>
        <authorList>
            <person name="Ivanova A."/>
        </authorList>
    </citation>
    <scope>NUCLEOTIDE SEQUENCE</scope>
    <source>
        <strain evidence="2">Ch08T</strain>
    </source>
</reference>